<feature type="domain" description="tRNA nucleotidyltransferase/poly(A) polymerase RNA and SrmB- binding" evidence="11">
    <location>
        <begin position="173"/>
        <end position="225"/>
    </location>
</feature>
<dbReference type="PANTHER" id="PTHR46173:SF1">
    <property type="entry name" value="CCA TRNA NUCLEOTIDYLTRANSFERASE 1, MITOCHONDRIAL"/>
    <property type="match status" value="1"/>
</dbReference>
<dbReference type="Pfam" id="PF12627">
    <property type="entry name" value="PolyA_pol_RNAbd"/>
    <property type="match status" value="1"/>
</dbReference>
<reference evidence="13" key="2">
    <citation type="submission" date="2020-09" db="EMBL/GenBank/DDBJ databases">
        <authorList>
            <person name="Sun Q."/>
            <person name="Zhou Y."/>
        </authorList>
    </citation>
    <scope>NUCLEOTIDE SEQUENCE</scope>
    <source>
        <strain evidence="13">CGMCC 1.15178</strain>
    </source>
</reference>
<dbReference type="InterPro" id="IPR043519">
    <property type="entry name" value="NT_sf"/>
</dbReference>
<keyword evidence="14" id="KW-1185">Reference proteome</keyword>
<evidence type="ECO:0008006" key="15">
    <source>
        <dbReference type="Google" id="ProtNLM"/>
    </source>
</evidence>
<proteinExistence type="inferred from homology"/>
<dbReference type="GO" id="GO:0046872">
    <property type="term" value="F:metal ion binding"/>
    <property type="evidence" value="ECO:0007669"/>
    <property type="project" value="UniProtKB-KW"/>
</dbReference>
<keyword evidence="7" id="KW-0460">Magnesium</keyword>
<accession>A0A917DUV1</accession>
<dbReference type="NCBIfam" id="NF009814">
    <property type="entry name" value="PRK13299.1"/>
    <property type="match status" value="1"/>
</dbReference>
<name>A0A917DUV1_9BACL</name>
<evidence type="ECO:0000256" key="8">
    <source>
        <dbReference type="ARBA" id="ARBA00022884"/>
    </source>
</evidence>
<dbReference type="GO" id="GO:0008033">
    <property type="term" value="P:tRNA processing"/>
    <property type="evidence" value="ECO:0007669"/>
    <property type="project" value="UniProtKB-KW"/>
</dbReference>
<gene>
    <name evidence="13" type="ORF">GCM10010911_28460</name>
</gene>
<comment type="cofactor">
    <cofactor evidence="1">
        <name>Mg(2+)</name>
        <dbReference type="ChEBI" id="CHEBI:18420"/>
    </cofactor>
</comment>
<sequence>MKTTGTALAAALPVLQKLESCGFETVFVGGCVRDSLWKRPLKDIDIATAARPEQVMDLFPQTIPTGLKHGTVTVIHNDSHYEVTTFRTESGYEDFRRPASVQFVDNLAADLQRRDFTINAMAMRSNGEIFDPVGGLDDIRKGVLRCVGDPDARFQEDALRMLRAIRFAAEYELRIAPATWRAIKRHQRLLVNIAMERIGSECDKMIGGSHPDRAIVWFAASGLMDDTKEPLPERIQAWGGRRESLGSLANITLLDEPDDRWAACCLAGDLPLPAVKGLFQALCFSARRASRLTAIIALHEAMVEAIKNLSFRSENEWLSLLQDWKLRVLEHGEYASRAWLRIIGELPGLLPSAAERHSIPPLDRTTGSSVEADYSDSLINRLKRELDSLPAFSLSGLAADGSAVLARVGKPAGPWLGRLLEKLLRATALGEVANEKEQLLNYAEQVNRDEVIND</sequence>
<evidence type="ECO:0000313" key="13">
    <source>
        <dbReference type="EMBL" id="GGD68974.1"/>
    </source>
</evidence>
<dbReference type="SUPFAM" id="SSF81891">
    <property type="entry name" value="Poly A polymerase C-terminal region-like"/>
    <property type="match status" value="1"/>
</dbReference>
<dbReference type="Pfam" id="PF01743">
    <property type="entry name" value="PolyA_pol"/>
    <property type="match status" value="1"/>
</dbReference>
<evidence type="ECO:0000256" key="6">
    <source>
        <dbReference type="ARBA" id="ARBA00022741"/>
    </source>
</evidence>
<dbReference type="InterPro" id="IPR002646">
    <property type="entry name" value="PolA_pol_head_dom"/>
</dbReference>
<evidence type="ECO:0000256" key="1">
    <source>
        <dbReference type="ARBA" id="ARBA00001946"/>
    </source>
</evidence>
<reference evidence="13" key="1">
    <citation type="journal article" date="2014" name="Int. J. Syst. Evol. Microbiol.">
        <title>Complete genome sequence of Corynebacterium casei LMG S-19264T (=DSM 44701T), isolated from a smear-ripened cheese.</title>
        <authorList>
            <consortium name="US DOE Joint Genome Institute (JGI-PGF)"/>
            <person name="Walter F."/>
            <person name="Albersmeier A."/>
            <person name="Kalinowski J."/>
            <person name="Ruckert C."/>
        </authorList>
    </citation>
    <scope>NUCLEOTIDE SEQUENCE</scope>
    <source>
        <strain evidence="13">CGMCC 1.15178</strain>
    </source>
</reference>
<protein>
    <recommendedName>
        <fullName evidence="15">CCA tRNA nucleotidyltransferase</fullName>
    </recommendedName>
</protein>
<dbReference type="Gene3D" id="1.10.246.80">
    <property type="match status" value="1"/>
</dbReference>
<dbReference type="GO" id="GO:0016779">
    <property type="term" value="F:nucleotidyltransferase activity"/>
    <property type="evidence" value="ECO:0007669"/>
    <property type="project" value="UniProtKB-KW"/>
</dbReference>
<evidence type="ECO:0000256" key="4">
    <source>
        <dbReference type="ARBA" id="ARBA00022695"/>
    </source>
</evidence>
<keyword evidence="4" id="KW-0548">Nucleotidyltransferase</keyword>
<dbReference type="InterPro" id="IPR032810">
    <property type="entry name" value="CCA-adding_enz_C"/>
</dbReference>
<keyword evidence="5" id="KW-0479">Metal-binding</keyword>
<dbReference type="Pfam" id="PF13735">
    <property type="entry name" value="tRNA_NucTran2_2"/>
    <property type="match status" value="1"/>
</dbReference>
<evidence type="ECO:0000259" key="11">
    <source>
        <dbReference type="Pfam" id="PF12627"/>
    </source>
</evidence>
<dbReference type="Gene3D" id="3.30.460.10">
    <property type="entry name" value="Beta Polymerase, domain 2"/>
    <property type="match status" value="1"/>
</dbReference>
<dbReference type="EMBL" id="BMHP01000002">
    <property type="protein sequence ID" value="GGD68974.1"/>
    <property type="molecule type" value="Genomic_DNA"/>
</dbReference>
<comment type="caution">
    <text evidence="13">The sequence shown here is derived from an EMBL/GenBank/DDBJ whole genome shotgun (WGS) entry which is preliminary data.</text>
</comment>
<dbReference type="GO" id="GO:0000049">
    <property type="term" value="F:tRNA binding"/>
    <property type="evidence" value="ECO:0007669"/>
    <property type="project" value="TreeGrafter"/>
</dbReference>
<evidence type="ECO:0000259" key="12">
    <source>
        <dbReference type="Pfam" id="PF13735"/>
    </source>
</evidence>
<dbReference type="InterPro" id="IPR032828">
    <property type="entry name" value="PolyA_RNA-bd"/>
</dbReference>
<evidence type="ECO:0000313" key="14">
    <source>
        <dbReference type="Proteomes" id="UP000612456"/>
    </source>
</evidence>
<dbReference type="AlphaFoldDB" id="A0A917DUV1"/>
<feature type="domain" description="Poly A polymerase head" evidence="10">
    <location>
        <begin position="27"/>
        <end position="145"/>
    </location>
</feature>
<dbReference type="SUPFAM" id="SSF81301">
    <property type="entry name" value="Nucleotidyltransferase"/>
    <property type="match status" value="1"/>
</dbReference>
<organism evidence="13 14">
    <name type="scientific">Paenibacillus nasutitermitis</name>
    <dbReference type="NCBI Taxonomy" id="1652958"/>
    <lineage>
        <taxon>Bacteria</taxon>
        <taxon>Bacillati</taxon>
        <taxon>Bacillota</taxon>
        <taxon>Bacilli</taxon>
        <taxon>Bacillales</taxon>
        <taxon>Paenibacillaceae</taxon>
        <taxon>Paenibacillus</taxon>
    </lineage>
</organism>
<dbReference type="InterPro" id="IPR050264">
    <property type="entry name" value="Bact_CCA-adding_enz_type3_sf"/>
</dbReference>
<dbReference type="CDD" id="cd05398">
    <property type="entry name" value="NT_ClassII-CCAase"/>
    <property type="match status" value="1"/>
</dbReference>
<keyword evidence="3" id="KW-0819">tRNA processing</keyword>
<evidence type="ECO:0000256" key="5">
    <source>
        <dbReference type="ARBA" id="ARBA00022723"/>
    </source>
</evidence>
<evidence type="ECO:0000256" key="7">
    <source>
        <dbReference type="ARBA" id="ARBA00022842"/>
    </source>
</evidence>
<dbReference type="Gene3D" id="1.10.3090.10">
    <property type="entry name" value="cca-adding enzyme, domain 2"/>
    <property type="match status" value="1"/>
</dbReference>
<evidence type="ECO:0000256" key="3">
    <source>
        <dbReference type="ARBA" id="ARBA00022694"/>
    </source>
</evidence>
<comment type="similarity">
    <text evidence="9">Belongs to the tRNA nucleotidyltransferase/poly(A) polymerase family.</text>
</comment>
<dbReference type="Proteomes" id="UP000612456">
    <property type="component" value="Unassembled WGS sequence"/>
</dbReference>
<keyword evidence="2 9" id="KW-0808">Transferase</keyword>
<dbReference type="RefSeq" id="WP_188992610.1">
    <property type="nucleotide sequence ID" value="NZ_BMHP01000002.1"/>
</dbReference>
<keyword evidence="6" id="KW-0547">Nucleotide-binding</keyword>
<evidence type="ECO:0000256" key="2">
    <source>
        <dbReference type="ARBA" id="ARBA00022679"/>
    </source>
</evidence>
<feature type="domain" description="CCA-adding enzyme C-terminal" evidence="12">
    <location>
        <begin position="379"/>
        <end position="442"/>
    </location>
</feature>
<dbReference type="PANTHER" id="PTHR46173">
    <property type="entry name" value="CCA TRNA NUCLEOTIDYLTRANSFERASE 1, MITOCHONDRIAL"/>
    <property type="match status" value="1"/>
</dbReference>
<keyword evidence="8 9" id="KW-0694">RNA-binding</keyword>
<evidence type="ECO:0000256" key="9">
    <source>
        <dbReference type="RuleBase" id="RU003953"/>
    </source>
</evidence>
<dbReference type="GO" id="GO:0000166">
    <property type="term" value="F:nucleotide binding"/>
    <property type="evidence" value="ECO:0007669"/>
    <property type="project" value="UniProtKB-KW"/>
</dbReference>
<evidence type="ECO:0000259" key="10">
    <source>
        <dbReference type="Pfam" id="PF01743"/>
    </source>
</evidence>